<dbReference type="EMBL" id="CAFBMX010000003">
    <property type="protein sequence ID" value="CAB4925165.1"/>
    <property type="molecule type" value="Genomic_DNA"/>
</dbReference>
<protein>
    <submittedName>
        <fullName evidence="3">Unannotated protein</fullName>
    </submittedName>
</protein>
<dbReference type="InterPro" id="IPR029069">
    <property type="entry name" value="HotDog_dom_sf"/>
</dbReference>
<evidence type="ECO:0000256" key="1">
    <source>
        <dbReference type="ARBA" id="ARBA00022801"/>
    </source>
</evidence>
<dbReference type="GO" id="GO:0005829">
    <property type="term" value="C:cytosol"/>
    <property type="evidence" value="ECO:0007669"/>
    <property type="project" value="TreeGrafter"/>
</dbReference>
<dbReference type="InterPro" id="IPR003736">
    <property type="entry name" value="PAAI_dom"/>
</dbReference>
<keyword evidence="1" id="KW-0378">Hydrolase</keyword>
<reference evidence="3" key="1">
    <citation type="submission" date="2020-05" db="EMBL/GenBank/DDBJ databases">
        <authorList>
            <person name="Chiriac C."/>
            <person name="Salcher M."/>
            <person name="Ghai R."/>
            <person name="Kavagutti S V."/>
        </authorList>
    </citation>
    <scope>NUCLEOTIDE SEQUENCE</scope>
</reference>
<dbReference type="Gene3D" id="3.10.129.10">
    <property type="entry name" value="Hotdog Thioesterase"/>
    <property type="match status" value="1"/>
</dbReference>
<dbReference type="PANTHER" id="PTHR43240">
    <property type="entry name" value="1,4-DIHYDROXY-2-NAPHTHOYL-COA THIOESTERASE 1"/>
    <property type="match status" value="1"/>
</dbReference>
<dbReference type="InterPro" id="IPR006683">
    <property type="entry name" value="Thioestr_dom"/>
</dbReference>
<evidence type="ECO:0000259" key="2">
    <source>
        <dbReference type="Pfam" id="PF03061"/>
    </source>
</evidence>
<proteinExistence type="predicted"/>
<dbReference type="CDD" id="cd03443">
    <property type="entry name" value="PaaI_thioesterase"/>
    <property type="match status" value="1"/>
</dbReference>
<feature type="domain" description="Thioesterase" evidence="2">
    <location>
        <begin position="46"/>
        <end position="124"/>
    </location>
</feature>
<dbReference type="PANTHER" id="PTHR43240:SF5">
    <property type="entry name" value="1,4-DIHYDROXY-2-NAPHTHOYL-COA THIOESTERASE 1"/>
    <property type="match status" value="1"/>
</dbReference>
<dbReference type="SUPFAM" id="SSF54637">
    <property type="entry name" value="Thioesterase/thiol ester dehydrase-isomerase"/>
    <property type="match status" value="1"/>
</dbReference>
<dbReference type="NCBIfam" id="TIGR00369">
    <property type="entry name" value="unchar_dom_1"/>
    <property type="match status" value="1"/>
</dbReference>
<gene>
    <name evidence="3" type="ORF">UFOPK3674_00803</name>
</gene>
<organism evidence="3">
    <name type="scientific">freshwater metagenome</name>
    <dbReference type="NCBI Taxonomy" id="449393"/>
    <lineage>
        <taxon>unclassified sequences</taxon>
        <taxon>metagenomes</taxon>
        <taxon>ecological metagenomes</taxon>
    </lineage>
</organism>
<evidence type="ECO:0000313" key="3">
    <source>
        <dbReference type="EMBL" id="CAB4925165.1"/>
    </source>
</evidence>
<accession>A0A6J7I300</accession>
<dbReference type="AlphaFoldDB" id="A0A6J7I300"/>
<name>A0A6J7I300_9ZZZZ</name>
<sequence length="138" mass="15076">MIDPDFPLAVPLDRTFDALYGLEVLESGPEEVRARVIVREHHLQPMGLVHGGVFASIAESITSSATAIAVHPDGKVAQGLSNQTSFLRPVLGGQVNALARRRHRGRTTWLWEVDLTDEAGRLCAVSRMTIAVRDRDPA</sequence>
<dbReference type="Pfam" id="PF03061">
    <property type="entry name" value="4HBT"/>
    <property type="match status" value="1"/>
</dbReference>
<dbReference type="GO" id="GO:0061522">
    <property type="term" value="F:1,4-dihydroxy-2-naphthoyl-CoA thioesterase activity"/>
    <property type="evidence" value="ECO:0007669"/>
    <property type="project" value="TreeGrafter"/>
</dbReference>